<dbReference type="SUPFAM" id="SSF52540">
    <property type="entry name" value="P-loop containing nucleoside triphosphate hydrolases"/>
    <property type="match status" value="1"/>
</dbReference>
<dbReference type="GO" id="GO:0005524">
    <property type="term" value="F:ATP binding"/>
    <property type="evidence" value="ECO:0007669"/>
    <property type="project" value="InterPro"/>
</dbReference>
<dbReference type="NCBIfam" id="NF006746">
    <property type="entry name" value="PRK09270.1-5"/>
    <property type="match status" value="1"/>
</dbReference>
<organism evidence="2 3">
    <name type="scientific">Neogemmobacter tilapiae</name>
    <dbReference type="NCBI Taxonomy" id="875041"/>
    <lineage>
        <taxon>Bacteria</taxon>
        <taxon>Pseudomonadati</taxon>
        <taxon>Pseudomonadota</taxon>
        <taxon>Alphaproteobacteria</taxon>
        <taxon>Rhodobacterales</taxon>
        <taxon>Paracoccaceae</taxon>
        <taxon>Neogemmobacter</taxon>
    </lineage>
</organism>
<sequence>MTPEALASLIRARAEDQPGRFLTALAGPPGSGKSTMAATVVQALGPGARAVPMDGFHLDDRVLEARGLRSRKGSPETFDAAGFLALVHRLRDEEGEVAIPIFDRAMELSRAAADIVLQEDRFLVIEGNYLLLNRSPWADLRGLFDLTVMIDVPEAELDRRLLARWAHHGKTPAEARAWIDGNDLPNIRCVQRESGRADISLRWDA</sequence>
<evidence type="ECO:0000313" key="3">
    <source>
        <dbReference type="Proteomes" id="UP000638981"/>
    </source>
</evidence>
<keyword evidence="2" id="KW-0378">Hydrolase</keyword>
<evidence type="ECO:0000313" key="2">
    <source>
        <dbReference type="EMBL" id="GHC47446.1"/>
    </source>
</evidence>
<dbReference type="AlphaFoldDB" id="A0A918TFX3"/>
<dbReference type="PANTHER" id="PTHR10285">
    <property type="entry name" value="URIDINE KINASE"/>
    <property type="match status" value="1"/>
</dbReference>
<gene>
    <name evidence="2" type="ORF">GCM10007315_06550</name>
</gene>
<evidence type="ECO:0000259" key="1">
    <source>
        <dbReference type="Pfam" id="PF00485"/>
    </source>
</evidence>
<accession>A0A918TFX3</accession>
<dbReference type="Proteomes" id="UP000638981">
    <property type="component" value="Unassembled WGS sequence"/>
</dbReference>
<reference evidence="2" key="1">
    <citation type="journal article" date="2014" name="Int. J. Syst. Evol. Microbiol.">
        <title>Complete genome sequence of Corynebacterium casei LMG S-19264T (=DSM 44701T), isolated from a smear-ripened cheese.</title>
        <authorList>
            <consortium name="US DOE Joint Genome Institute (JGI-PGF)"/>
            <person name="Walter F."/>
            <person name="Albersmeier A."/>
            <person name="Kalinowski J."/>
            <person name="Ruckert C."/>
        </authorList>
    </citation>
    <scope>NUCLEOTIDE SEQUENCE</scope>
    <source>
        <strain evidence="2">KCTC 23310</strain>
    </source>
</reference>
<reference evidence="2" key="2">
    <citation type="submission" date="2020-09" db="EMBL/GenBank/DDBJ databases">
        <authorList>
            <person name="Sun Q."/>
            <person name="Kim S."/>
        </authorList>
    </citation>
    <scope>NUCLEOTIDE SEQUENCE</scope>
    <source>
        <strain evidence="2">KCTC 23310</strain>
    </source>
</reference>
<proteinExistence type="predicted"/>
<name>A0A918TFX3_9RHOB</name>
<keyword evidence="3" id="KW-1185">Reference proteome</keyword>
<dbReference type="Pfam" id="PF00485">
    <property type="entry name" value="PRK"/>
    <property type="match status" value="1"/>
</dbReference>
<dbReference type="GO" id="GO:0016787">
    <property type="term" value="F:hydrolase activity"/>
    <property type="evidence" value="ECO:0007669"/>
    <property type="project" value="UniProtKB-KW"/>
</dbReference>
<protein>
    <submittedName>
        <fullName evidence="2">Nucleoside triphosphate hydrolase</fullName>
    </submittedName>
</protein>
<dbReference type="InterPro" id="IPR027417">
    <property type="entry name" value="P-loop_NTPase"/>
</dbReference>
<dbReference type="EMBL" id="BMYJ01000002">
    <property type="protein sequence ID" value="GHC47446.1"/>
    <property type="molecule type" value="Genomic_DNA"/>
</dbReference>
<dbReference type="InterPro" id="IPR006083">
    <property type="entry name" value="PRK/URK"/>
</dbReference>
<dbReference type="RefSeq" id="WP_189410201.1">
    <property type="nucleotide sequence ID" value="NZ_BMYJ01000002.1"/>
</dbReference>
<comment type="caution">
    <text evidence="2">The sequence shown here is derived from an EMBL/GenBank/DDBJ whole genome shotgun (WGS) entry which is preliminary data.</text>
</comment>
<dbReference type="GO" id="GO:0016301">
    <property type="term" value="F:kinase activity"/>
    <property type="evidence" value="ECO:0007669"/>
    <property type="project" value="InterPro"/>
</dbReference>
<feature type="domain" description="Phosphoribulokinase/uridine kinase" evidence="1">
    <location>
        <begin position="24"/>
        <end position="171"/>
    </location>
</feature>
<dbReference type="Gene3D" id="3.40.50.300">
    <property type="entry name" value="P-loop containing nucleotide triphosphate hydrolases"/>
    <property type="match status" value="1"/>
</dbReference>